<comment type="function">
    <text evidence="10">Catalyzes the transfer of an acyl group from acyl-phosphate (acyl-PO(4)) to glycerol-3-phosphate (G3P) to form lysophosphatidic acid (LPA). This enzyme utilizes acyl-phosphate as fatty acyl donor, but not acyl-CoA or acyl-ACP.</text>
</comment>
<dbReference type="OrthoDB" id="9777124at2"/>
<dbReference type="UniPathway" id="UPA00085"/>
<feature type="transmembrane region" description="Helical" evidence="10">
    <location>
        <begin position="51"/>
        <end position="69"/>
    </location>
</feature>
<dbReference type="EMBL" id="NOKQ01000220">
    <property type="protein sequence ID" value="OZS77637.1"/>
    <property type="molecule type" value="Genomic_DNA"/>
</dbReference>
<feature type="transmembrane region" description="Helical" evidence="10">
    <location>
        <begin position="6"/>
        <end position="23"/>
    </location>
</feature>
<feature type="transmembrane region" description="Helical" evidence="10">
    <location>
        <begin position="75"/>
        <end position="96"/>
    </location>
</feature>
<evidence type="ECO:0000256" key="4">
    <source>
        <dbReference type="ARBA" id="ARBA00022692"/>
    </source>
</evidence>
<evidence type="ECO:0000313" key="12">
    <source>
        <dbReference type="Proteomes" id="UP000217065"/>
    </source>
</evidence>
<keyword evidence="7 10" id="KW-0472">Membrane</keyword>
<comment type="subcellular location">
    <subcellularLocation>
        <location evidence="10">Cell membrane</location>
        <topology evidence="10">Multi-pass membrane protein</topology>
    </subcellularLocation>
</comment>
<evidence type="ECO:0000256" key="8">
    <source>
        <dbReference type="ARBA" id="ARBA00023209"/>
    </source>
</evidence>
<dbReference type="Proteomes" id="UP000217065">
    <property type="component" value="Unassembled WGS sequence"/>
</dbReference>
<comment type="subunit">
    <text evidence="10">Probably interacts with PlsX.</text>
</comment>
<evidence type="ECO:0000256" key="2">
    <source>
        <dbReference type="ARBA" id="ARBA00022516"/>
    </source>
</evidence>
<keyword evidence="11" id="KW-0012">Acyltransferase</keyword>
<keyword evidence="1 10" id="KW-1003">Cell membrane</keyword>
<evidence type="ECO:0000256" key="5">
    <source>
        <dbReference type="ARBA" id="ARBA00022989"/>
    </source>
</evidence>
<feature type="transmembrane region" description="Helical" evidence="10">
    <location>
        <begin position="145"/>
        <end position="173"/>
    </location>
</feature>
<proteinExistence type="inferred from homology"/>
<keyword evidence="6 10" id="KW-0443">Lipid metabolism</keyword>
<evidence type="ECO:0000313" key="11">
    <source>
        <dbReference type="EMBL" id="OZS77637.1"/>
    </source>
</evidence>
<evidence type="ECO:0000256" key="9">
    <source>
        <dbReference type="ARBA" id="ARBA00023264"/>
    </source>
</evidence>
<keyword evidence="2 10" id="KW-0444">Lipid biosynthesis</keyword>
<sequence length="191" mass="21117">MIQLGYWVVSYLVGTILTAWFVGKWKGVDLRQHESGNLGARNAGTVLGKDAFLVTFLGDAGKGALIIGLGHWLNLSLIEIAIGGILAVIGHLFPIWLKGRGGKGIATFIGVTLAFHPLAFLAVVVVFLVLFAILRSATLAMNGAYPAYALALFFLKNDIFSYLFLILVVLILWRHRFDTKESWDARWWRSQ</sequence>
<protein>
    <recommendedName>
        <fullName evidence="10">Glycerol-3-phosphate acyltransferase</fullName>
    </recommendedName>
    <alternativeName>
        <fullName evidence="10">Acyl-PO4 G3P acyltransferase</fullName>
    </alternativeName>
    <alternativeName>
        <fullName evidence="10">Acyl-phosphate--glycerol-3-phosphate acyltransferase</fullName>
    </alternativeName>
    <alternativeName>
        <fullName evidence="10">G3P acyltransferase</fullName>
        <shortName evidence="10">GPAT</shortName>
        <ecNumber evidence="10">2.3.1.275</ecNumber>
    </alternativeName>
    <alternativeName>
        <fullName evidence="10">Lysophosphatidic acid synthase</fullName>
        <shortName evidence="10">LPA synthase</shortName>
    </alternativeName>
</protein>
<comment type="caution">
    <text evidence="11">The sequence shown here is derived from an EMBL/GenBank/DDBJ whole genome shotgun (WGS) entry which is preliminary data.</text>
</comment>
<dbReference type="PANTHER" id="PTHR30309:SF0">
    <property type="entry name" value="GLYCEROL-3-PHOSPHATE ACYLTRANSFERASE-RELATED"/>
    <property type="match status" value="1"/>
</dbReference>
<gene>
    <name evidence="10" type="primary">plsY</name>
    <name evidence="11" type="ORF">CF394_10535</name>
</gene>
<feature type="transmembrane region" description="Helical" evidence="10">
    <location>
        <begin position="108"/>
        <end position="133"/>
    </location>
</feature>
<comment type="pathway">
    <text evidence="10">Lipid metabolism; phospholipid metabolism.</text>
</comment>
<evidence type="ECO:0000256" key="7">
    <source>
        <dbReference type="ARBA" id="ARBA00023136"/>
    </source>
</evidence>
<comment type="similarity">
    <text evidence="10">Belongs to the PlsY family.</text>
</comment>
<dbReference type="Pfam" id="PF02660">
    <property type="entry name" value="G3P_acyltransf"/>
    <property type="match status" value="1"/>
</dbReference>
<organism evidence="11 12">
    <name type="scientific">Tetzosporium hominis</name>
    <dbReference type="NCBI Taxonomy" id="2020506"/>
    <lineage>
        <taxon>Bacteria</taxon>
        <taxon>Bacillati</taxon>
        <taxon>Bacillota</taxon>
        <taxon>Bacilli</taxon>
        <taxon>Bacillales</taxon>
        <taxon>Caryophanaceae</taxon>
        <taxon>Tetzosporium</taxon>
    </lineage>
</organism>
<dbReference type="InterPro" id="IPR003811">
    <property type="entry name" value="G3P_acylTferase_PlsY"/>
</dbReference>
<evidence type="ECO:0000256" key="10">
    <source>
        <dbReference type="HAMAP-Rule" id="MF_01043"/>
    </source>
</evidence>
<reference evidence="11 12" key="1">
    <citation type="submission" date="2017-07" db="EMBL/GenBank/DDBJ databases">
        <title>Tetzosporium hominis gen.nov. sp.nov.</title>
        <authorList>
            <person name="Tetz G."/>
            <person name="Tetz V."/>
        </authorList>
    </citation>
    <scope>NUCLEOTIDE SEQUENCE [LARGE SCALE GENOMIC DNA]</scope>
    <source>
        <strain evidence="11 12">VT-49</strain>
    </source>
</reference>
<evidence type="ECO:0000256" key="6">
    <source>
        <dbReference type="ARBA" id="ARBA00023098"/>
    </source>
</evidence>
<keyword evidence="4 10" id="KW-0812">Transmembrane</keyword>
<keyword evidence="5 10" id="KW-1133">Transmembrane helix</keyword>
<dbReference type="PANTHER" id="PTHR30309">
    <property type="entry name" value="INNER MEMBRANE PROTEIN YGIH"/>
    <property type="match status" value="1"/>
</dbReference>
<keyword evidence="3 10" id="KW-0808">Transferase</keyword>
<evidence type="ECO:0000256" key="3">
    <source>
        <dbReference type="ARBA" id="ARBA00022679"/>
    </source>
</evidence>
<dbReference type="GO" id="GO:0008654">
    <property type="term" value="P:phospholipid biosynthetic process"/>
    <property type="evidence" value="ECO:0007669"/>
    <property type="project" value="UniProtKB-UniRule"/>
</dbReference>
<accession>A0A264W3M9</accession>
<comment type="catalytic activity">
    <reaction evidence="10">
        <text>an acyl phosphate + sn-glycerol 3-phosphate = a 1-acyl-sn-glycero-3-phosphate + phosphate</text>
        <dbReference type="Rhea" id="RHEA:34075"/>
        <dbReference type="ChEBI" id="CHEBI:43474"/>
        <dbReference type="ChEBI" id="CHEBI:57597"/>
        <dbReference type="ChEBI" id="CHEBI:57970"/>
        <dbReference type="ChEBI" id="CHEBI:59918"/>
        <dbReference type="EC" id="2.3.1.275"/>
    </reaction>
</comment>
<dbReference type="HAMAP" id="MF_01043">
    <property type="entry name" value="PlsY"/>
    <property type="match status" value="1"/>
</dbReference>
<dbReference type="GO" id="GO:0043772">
    <property type="term" value="F:acyl-phosphate glycerol-3-phosphate acyltransferase activity"/>
    <property type="evidence" value="ECO:0007669"/>
    <property type="project" value="UniProtKB-UniRule"/>
</dbReference>
<dbReference type="AlphaFoldDB" id="A0A264W3M9"/>
<keyword evidence="12" id="KW-1185">Reference proteome</keyword>
<dbReference type="GO" id="GO:0005886">
    <property type="term" value="C:plasma membrane"/>
    <property type="evidence" value="ECO:0007669"/>
    <property type="project" value="UniProtKB-SubCell"/>
</dbReference>
<dbReference type="RefSeq" id="WP_094943527.1">
    <property type="nucleotide sequence ID" value="NZ_NOKQ01000220.1"/>
</dbReference>
<dbReference type="SMART" id="SM01207">
    <property type="entry name" value="G3P_acyltransf"/>
    <property type="match status" value="1"/>
</dbReference>
<name>A0A264W3M9_9BACL</name>
<evidence type="ECO:0000256" key="1">
    <source>
        <dbReference type="ARBA" id="ARBA00022475"/>
    </source>
</evidence>
<keyword evidence="9 10" id="KW-1208">Phospholipid metabolism</keyword>
<keyword evidence="8 10" id="KW-0594">Phospholipid biosynthesis</keyword>
<dbReference type="EC" id="2.3.1.275" evidence="10"/>